<dbReference type="InterPro" id="IPR055170">
    <property type="entry name" value="GFO_IDH_MocA-like_dom"/>
</dbReference>
<evidence type="ECO:0000313" key="4">
    <source>
        <dbReference type="Proteomes" id="UP000050501"/>
    </source>
</evidence>
<dbReference type="STRING" id="229921.ADN01_14360"/>
<dbReference type="InterPro" id="IPR036291">
    <property type="entry name" value="NAD(P)-bd_dom_sf"/>
</dbReference>
<feature type="domain" description="Gfo/Idh/MocA-like oxidoreductase N-terminal" evidence="1">
    <location>
        <begin position="5"/>
        <end position="122"/>
    </location>
</feature>
<dbReference type="Gene3D" id="3.30.360.10">
    <property type="entry name" value="Dihydrodipicolinate Reductase, domain 2"/>
    <property type="match status" value="1"/>
</dbReference>
<dbReference type="SUPFAM" id="SSF55347">
    <property type="entry name" value="Glyceraldehyde-3-phosphate dehydrogenase-like, C-terminal domain"/>
    <property type="match status" value="1"/>
</dbReference>
<dbReference type="Proteomes" id="UP000050501">
    <property type="component" value="Unassembled WGS sequence"/>
</dbReference>
<dbReference type="PANTHER" id="PTHR43377:SF6">
    <property type="entry name" value="GFO_IDH_MOCA-LIKE OXIDOREDUCTASE N-TERMINAL DOMAIN-CONTAINING PROTEIN"/>
    <property type="match status" value="1"/>
</dbReference>
<dbReference type="Gene3D" id="3.40.50.720">
    <property type="entry name" value="NAD(P)-binding Rossmann-like Domain"/>
    <property type="match status" value="1"/>
</dbReference>
<dbReference type="InterPro" id="IPR000683">
    <property type="entry name" value="Gfo/Idh/MocA-like_OxRdtase_N"/>
</dbReference>
<dbReference type="InterPro" id="IPR051450">
    <property type="entry name" value="Gfo/Idh/MocA_Oxidoreductases"/>
</dbReference>
<dbReference type="PANTHER" id="PTHR43377">
    <property type="entry name" value="BILIVERDIN REDUCTASE A"/>
    <property type="match status" value="1"/>
</dbReference>
<evidence type="ECO:0000313" key="3">
    <source>
        <dbReference type="EMBL" id="KPL79551.1"/>
    </source>
</evidence>
<dbReference type="Pfam" id="PF01408">
    <property type="entry name" value="GFO_IDH_MocA"/>
    <property type="match status" value="1"/>
</dbReference>
<dbReference type="AlphaFoldDB" id="A0A0P6X9S7"/>
<feature type="domain" description="GFO/IDH/MocA-like oxidoreductase" evidence="2">
    <location>
        <begin position="131"/>
        <end position="239"/>
    </location>
</feature>
<accession>A0A0P6X9S7</accession>
<dbReference type="SUPFAM" id="SSF51735">
    <property type="entry name" value="NAD(P)-binding Rossmann-fold domains"/>
    <property type="match status" value="1"/>
</dbReference>
<dbReference type="RefSeq" id="WP_062418396.1">
    <property type="nucleotide sequence ID" value="NZ_DF967974.1"/>
</dbReference>
<name>A0A0P6X9S7_9CHLR</name>
<evidence type="ECO:0000259" key="2">
    <source>
        <dbReference type="Pfam" id="PF22725"/>
    </source>
</evidence>
<evidence type="ECO:0000259" key="1">
    <source>
        <dbReference type="Pfam" id="PF01408"/>
    </source>
</evidence>
<comment type="caution">
    <text evidence="3">The sequence shown here is derived from an EMBL/GenBank/DDBJ whole genome shotgun (WGS) entry which is preliminary data.</text>
</comment>
<proteinExistence type="predicted"/>
<evidence type="ECO:0008006" key="5">
    <source>
        <dbReference type="Google" id="ProtNLM"/>
    </source>
</evidence>
<dbReference type="OrthoDB" id="9783105at2"/>
<keyword evidence="4" id="KW-1185">Reference proteome</keyword>
<protein>
    <recommendedName>
        <fullName evidence="5">Oxidoreductase</fullName>
    </recommendedName>
</protein>
<reference evidence="3 4" key="1">
    <citation type="submission" date="2015-07" db="EMBL/GenBank/DDBJ databases">
        <title>Genome sequence of Levilinea saccharolytica DSM 16555.</title>
        <authorList>
            <person name="Hemp J."/>
            <person name="Ward L.M."/>
            <person name="Pace L.A."/>
            <person name="Fischer W.W."/>
        </authorList>
    </citation>
    <scope>NUCLEOTIDE SEQUENCE [LARGE SCALE GENOMIC DNA]</scope>
    <source>
        <strain evidence="3 4">KIBI-1</strain>
    </source>
</reference>
<dbReference type="EMBL" id="LGCM01000048">
    <property type="protein sequence ID" value="KPL79551.1"/>
    <property type="molecule type" value="Genomic_DNA"/>
</dbReference>
<dbReference type="Pfam" id="PF22725">
    <property type="entry name" value="GFO_IDH_MocA_C3"/>
    <property type="match status" value="1"/>
</dbReference>
<sequence>MDVTQIGVIGCGYWGPNLLRNFMEIPSSNVKMVADIKQDRLDFVHKSYPGVQTTADYHDLFSQGLDAVVIATPPETHFAIAKECFENGLHVLVEKPMTRTSREAEELMQIAKKHQKILMVGHTFEYNSAVHALKTMIKSGDIGDVYYIDTARLNLGLFRPELNVMWDLAPHDVSILMYILDMVPISVSAYGIKCIFQNLYDVVYMNLLFPNGLVAHIHTSWIDPCKVRRVTVVGSKKMVVYNDIEANEKIRIYDKGVDVHPYPNTYADFQCSYRYGDLIIPNIRLTEPLRQECTHFLECVREGNDPWTSGEDGLRVIKILEAAERSLMNGAHQETIVW</sequence>
<organism evidence="3 4">
    <name type="scientific">Levilinea saccharolytica</name>
    <dbReference type="NCBI Taxonomy" id="229921"/>
    <lineage>
        <taxon>Bacteria</taxon>
        <taxon>Bacillati</taxon>
        <taxon>Chloroflexota</taxon>
        <taxon>Anaerolineae</taxon>
        <taxon>Anaerolineales</taxon>
        <taxon>Anaerolineaceae</taxon>
        <taxon>Levilinea</taxon>
    </lineage>
</organism>
<gene>
    <name evidence="3" type="ORF">ADN01_14360</name>
</gene>
<dbReference type="GO" id="GO:0000166">
    <property type="term" value="F:nucleotide binding"/>
    <property type="evidence" value="ECO:0007669"/>
    <property type="project" value="InterPro"/>
</dbReference>